<dbReference type="GeneID" id="6758378"/>
<feature type="transmembrane region" description="Helical" evidence="1">
    <location>
        <begin position="91"/>
        <end position="114"/>
    </location>
</feature>
<sequence>MANPNQPQAIHQPQQTQQVVYQTCCSPIGKTLTPKMQTVATAIGITMLINGIISLTVGIVGFFTTSSYYNFYHPLHSVARRTSIIYHYYNLAVYIGPNIWVGIPYILCGIFGIVSQKNRINHHLVNSFFAFSIISFILSIFHFGISLGTMFDYHARYSIWFNIVSILTSIAGFSLALTCIIILGHHIYCGPSHNHNAITVYYQGAAAQPVTIQQYPGQIATGYPAGQPVYMQAVAMPQTSMTTKVPIDQVAQPPQYANFQPSTTTQIPASR</sequence>
<name>B3SA87_TRIAD</name>
<dbReference type="InParanoid" id="B3SA87"/>
<dbReference type="CTD" id="6758378"/>
<evidence type="ECO:0000256" key="1">
    <source>
        <dbReference type="SAM" id="Phobius"/>
    </source>
</evidence>
<proteinExistence type="predicted"/>
<feature type="transmembrane region" description="Helical" evidence="1">
    <location>
        <begin position="39"/>
        <end position="63"/>
    </location>
</feature>
<keyword evidence="1" id="KW-1133">Transmembrane helix</keyword>
<keyword evidence="1" id="KW-0812">Transmembrane</keyword>
<keyword evidence="1" id="KW-0472">Membrane</keyword>
<organism evidence="2 3">
    <name type="scientific">Trichoplax adhaerens</name>
    <name type="common">Trichoplax reptans</name>
    <dbReference type="NCBI Taxonomy" id="10228"/>
    <lineage>
        <taxon>Eukaryota</taxon>
        <taxon>Metazoa</taxon>
        <taxon>Placozoa</taxon>
        <taxon>Uniplacotomia</taxon>
        <taxon>Trichoplacea</taxon>
        <taxon>Trichoplacidae</taxon>
        <taxon>Trichoplax</taxon>
    </lineage>
</organism>
<dbReference type="eggNOG" id="ENOG502SY5Q">
    <property type="taxonomic scope" value="Eukaryota"/>
</dbReference>
<keyword evidence="3" id="KW-1185">Reference proteome</keyword>
<dbReference type="KEGG" id="tad:TRIADDRAFT_64327"/>
<reference evidence="2 3" key="1">
    <citation type="journal article" date="2008" name="Nature">
        <title>The Trichoplax genome and the nature of placozoans.</title>
        <authorList>
            <person name="Srivastava M."/>
            <person name="Begovic E."/>
            <person name="Chapman J."/>
            <person name="Putnam N.H."/>
            <person name="Hellsten U."/>
            <person name="Kawashima T."/>
            <person name="Kuo A."/>
            <person name="Mitros T."/>
            <person name="Salamov A."/>
            <person name="Carpenter M.L."/>
            <person name="Signorovitch A.Y."/>
            <person name="Moreno M.A."/>
            <person name="Kamm K."/>
            <person name="Grimwood J."/>
            <person name="Schmutz J."/>
            <person name="Shapiro H."/>
            <person name="Grigoriev I.V."/>
            <person name="Buss L.W."/>
            <person name="Schierwater B."/>
            <person name="Dellaporta S.L."/>
            <person name="Rokhsar D.S."/>
        </authorList>
    </citation>
    <scope>NUCLEOTIDE SEQUENCE [LARGE SCALE GENOMIC DNA]</scope>
    <source>
        <strain evidence="2 3">Grell-BS-1999</strain>
    </source>
</reference>
<dbReference type="RefSeq" id="XP_002117166.1">
    <property type="nucleotide sequence ID" value="XM_002117130.1"/>
</dbReference>
<dbReference type="PhylomeDB" id="B3SA87"/>
<dbReference type="Proteomes" id="UP000009022">
    <property type="component" value="Unassembled WGS sequence"/>
</dbReference>
<accession>B3SA87</accession>
<feature type="transmembrane region" description="Helical" evidence="1">
    <location>
        <begin position="159"/>
        <end position="183"/>
    </location>
</feature>
<dbReference type="InterPro" id="IPR030417">
    <property type="entry name" value="MS4A"/>
</dbReference>
<evidence type="ECO:0000313" key="2">
    <source>
        <dbReference type="EMBL" id="EDV20472.1"/>
    </source>
</evidence>
<dbReference type="EMBL" id="DS985260">
    <property type="protein sequence ID" value="EDV20472.1"/>
    <property type="molecule type" value="Genomic_DNA"/>
</dbReference>
<protein>
    <submittedName>
        <fullName evidence="2">Uncharacterized protein</fullName>
    </submittedName>
</protein>
<feature type="transmembrane region" description="Helical" evidence="1">
    <location>
        <begin position="126"/>
        <end position="147"/>
    </location>
</feature>
<dbReference type="PANTHER" id="PTHR23320:SF142">
    <property type="entry name" value="MARVEL DOMAIN-CONTAINING PROTEIN"/>
    <property type="match status" value="1"/>
</dbReference>
<dbReference type="FunCoup" id="B3SA87">
    <property type="interactions" value="94"/>
</dbReference>
<dbReference type="AlphaFoldDB" id="B3SA87"/>
<dbReference type="HOGENOM" id="CLU_079735_0_0_1"/>
<gene>
    <name evidence="2" type="ORF">TRIADDRAFT_64327</name>
</gene>
<evidence type="ECO:0000313" key="3">
    <source>
        <dbReference type="Proteomes" id="UP000009022"/>
    </source>
</evidence>
<dbReference type="PANTHER" id="PTHR23320">
    <property type="entry name" value="MEMBRANE-SPANNING 4-DOMAINS SUBFAMILY A MS4A -RELATED"/>
    <property type="match status" value="1"/>
</dbReference>